<evidence type="ECO:0000259" key="2">
    <source>
        <dbReference type="PROSITE" id="PS51502"/>
    </source>
</evidence>
<evidence type="ECO:0000256" key="1">
    <source>
        <dbReference type="ARBA" id="ARBA00011738"/>
    </source>
</evidence>
<evidence type="ECO:0000313" key="4">
    <source>
        <dbReference type="Proteomes" id="UP000326198"/>
    </source>
</evidence>
<dbReference type="InterPro" id="IPR044662">
    <property type="entry name" value="HS1/DABB1-like"/>
</dbReference>
<dbReference type="InterPro" id="IPR011008">
    <property type="entry name" value="Dimeric_a/b-barrel"/>
</dbReference>
<dbReference type="Pfam" id="PF07876">
    <property type="entry name" value="Dabb"/>
    <property type="match status" value="1"/>
</dbReference>
<dbReference type="Proteomes" id="UP000326198">
    <property type="component" value="Unassembled WGS sequence"/>
</dbReference>
<dbReference type="PANTHER" id="PTHR33178:SF10">
    <property type="entry name" value="STRESS-RESPONSE A_B BARREL DOMAIN-CONTAINING PROTEIN"/>
    <property type="match status" value="1"/>
</dbReference>
<comment type="subunit">
    <text evidence="1">Homodimer.</text>
</comment>
<keyword evidence="4" id="KW-1185">Reference proteome</keyword>
<dbReference type="PROSITE" id="PS51502">
    <property type="entry name" value="S_R_A_B_BARREL"/>
    <property type="match status" value="1"/>
</dbReference>
<dbReference type="EMBL" id="ML736274">
    <property type="protein sequence ID" value="KAE8374826.1"/>
    <property type="molecule type" value="Genomic_DNA"/>
</dbReference>
<evidence type="ECO:0000313" key="3">
    <source>
        <dbReference type="EMBL" id="KAE8374826.1"/>
    </source>
</evidence>
<dbReference type="Gene3D" id="3.30.70.100">
    <property type="match status" value="1"/>
</dbReference>
<dbReference type="SUPFAM" id="SSF54909">
    <property type="entry name" value="Dimeric alpha+beta barrel"/>
    <property type="match status" value="1"/>
</dbReference>
<protein>
    <recommendedName>
        <fullName evidence="2">Stress-response A/B barrel domain-containing protein</fullName>
    </recommendedName>
</protein>
<reference evidence="3 4" key="1">
    <citation type="submission" date="2019-04" db="EMBL/GenBank/DDBJ databases">
        <title>Friends and foes A comparative genomics studyof 23 Aspergillus species from section Flavi.</title>
        <authorList>
            <consortium name="DOE Joint Genome Institute"/>
            <person name="Kjaerbolling I."/>
            <person name="Vesth T."/>
            <person name="Frisvad J.C."/>
            <person name="Nybo J.L."/>
            <person name="Theobald S."/>
            <person name="Kildgaard S."/>
            <person name="Isbrandt T."/>
            <person name="Kuo A."/>
            <person name="Sato A."/>
            <person name="Lyhne E.K."/>
            <person name="Kogle M.E."/>
            <person name="Wiebenga A."/>
            <person name="Kun R.S."/>
            <person name="Lubbers R.J."/>
            <person name="Makela M.R."/>
            <person name="Barry K."/>
            <person name="Chovatia M."/>
            <person name="Clum A."/>
            <person name="Daum C."/>
            <person name="Haridas S."/>
            <person name="He G."/>
            <person name="LaButti K."/>
            <person name="Lipzen A."/>
            <person name="Mondo S."/>
            <person name="Riley R."/>
            <person name="Salamov A."/>
            <person name="Simmons B.A."/>
            <person name="Magnuson J.K."/>
            <person name="Henrissat B."/>
            <person name="Mortensen U.H."/>
            <person name="Larsen T.O."/>
            <person name="Devries R.P."/>
            <person name="Grigoriev I.V."/>
            <person name="Machida M."/>
            <person name="Baker S.E."/>
            <person name="Andersen M.R."/>
        </authorList>
    </citation>
    <scope>NUCLEOTIDE SEQUENCE [LARGE SCALE GENOMIC DNA]</scope>
    <source>
        <strain evidence="3 4">IBT 29228</strain>
    </source>
</reference>
<sequence>MAILHIVLFRFKPDIGLTTQHEMLRESLSLSKNCADASQKPYIKSLRVGLQCDPGLPTDYTHVLVVEFNSVQDREYYKVVDPVHLDFASRIMPMLDLVTMSVFNECNFQEP</sequence>
<dbReference type="OrthoDB" id="1601230at2759"/>
<feature type="domain" description="Stress-response A/B barrel" evidence="2">
    <location>
        <begin position="3"/>
        <end position="103"/>
    </location>
</feature>
<dbReference type="InterPro" id="IPR013097">
    <property type="entry name" value="Dabb"/>
</dbReference>
<proteinExistence type="predicted"/>
<organism evidence="3 4">
    <name type="scientific">Aspergillus bertholletiae</name>
    <dbReference type="NCBI Taxonomy" id="1226010"/>
    <lineage>
        <taxon>Eukaryota</taxon>
        <taxon>Fungi</taxon>
        <taxon>Dikarya</taxon>
        <taxon>Ascomycota</taxon>
        <taxon>Pezizomycotina</taxon>
        <taxon>Eurotiomycetes</taxon>
        <taxon>Eurotiomycetidae</taxon>
        <taxon>Eurotiales</taxon>
        <taxon>Aspergillaceae</taxon>
        <taxon>Aspergillus</taxon>
        <taxon>Aspergillus subgen. Circumdati</taxon>
    </lineage>
</organism>
<gene>
    <name evidence="3" type="ORF">BDV26DRAFT_295587</name>
</gene>
<name>A0A5N7AZQ7_9EURO</name>
<accession>A0A5N7AZQ7</accession>
<dbReference type="SMART" id="SM00886">
    <property type="entry name" value="Dabb"/>
    <property type="match status" value="1"/>
</dbReference>
<dbReference type="AlphaFoldDB" id="A0A5N7AZQ7"/>
<dbReference type="PANTHER" id="PTHR33178">
    <property type="match status" value="1"/>
</dbReference>